<dbReference type="EMBL" id="SGXM01000011">
    <property type="protein sequence ID" value="RZT29644.1"/>
    <property type="molecule type" value="Genomic_DNA"/>
</dbReference>
<comment type="caution">
    <text evidence="2">The sequence shown here is derived from an EMBL/GenBank/DDBJ whole genome shotgun (WGS) entry which is preliminary data.</text>
</comment>
<feature type="domain" description="NYN" evidence="1">
    <location>
        <begin position="91"/>
        <end position="170"/>
    </location>
</feature>
<reference evidence="2 3" key="1">
    <citation type="journal article" date="2015" name="Stand. Genomic Sci.">
        <title>Genomic Encyclopedia of Bacterial and Archaeal Type Strains, Phase III: the genomes of soil and plant-associated and newly described type strains.</title>
        <authorList>
            <person name="Whitman W.B."/>
            <person name="Woyke T."/>
            <person name="Klenk H.P."/>
            <person name="Zhou Y."/>
            <person name="Lilburn T.G."/>
            <person name="Beck B.J."/>
            <person name="De Vos P."/>
            <person name="Vandamme P."/>
            <person name="Eisen J.A."/>
            <person name="Garrity G."/>
            <person name="Hugenholtz P."/>
            <person name="Kyrpides N.C."/>
        </authorList>
    </citation>
    <scope>NUCLEOTIDE SEQUENCE [LARGE SCALE GENOMIC DNA]</scope>
    <source>
        <strain evidence="2 3">ASC-9842</strain>
    </source>
</reference>
<organism evidence="2 3">
    <name type="scientific">Cupriavidus agavae</name>
    <dbReference type="NCBI Taxonomy" id="1001822"/>
    <lineage>
        <taxon>Bacteria</taxon>
        <taxon>Pseudomonadati</taxon>
        <taxon>Pseudomonadota</taxon>
        <taxon>Betaproteobacteria</taxon>
        <taxon>Burkholderiales</taxon>
        <taxon>Burkholderiaceae</taxon>
        <taxon>Cupriavidus</taxon>
    </lineage>
</organism>
<evidence type="ECO:0000313" key="2">
    <source>
        <dbReference type="EMBL" id="RZT29644.1"/>
    </source>
</evidence>
<accession>A0A4Q7R9S4</accession>
<sequence length="201" mass="23176">MYVDGFNLYFGLRSKGWRKYYWLDLCALASLLMKPDQQLDGVHYFTSRLRVTATNAGTVQRQALYLEALGTRPNLHTHLGHYLEKKKRCHECGARWVEYEEKMTDVNIAVQMMLDAVHDRFDTAILVSGDSDLTTPLKSLRSQYPDKRLIIAFPPGRHSCELKSAAHGNFTIGESNLRKSQLPMSVTRADNFVLERPIRWR</sequence>
<keyword evidence="3" id="KW-1185">Reference proteome</keyword>
<dbReference type="GO" id="GO:0004540">
    <property type="term" value="F:RNA nuclease activity"/>
    <property type="evidence" value="ECO:0007669"/>
    <property type="project" value="InterPro"/>
</dbReference>
<gene>
    <name evidence="2" type="ORF">EV147_4845</name>
</gene>
<proteinExistence type="predicted"/>
<evidence type="ECO:0000259" key="1">
    <source>
        <dbReference type="Pfam" id="PF01936"/>
    </source>
</evidence>
<dbReference type="AlphaFoldDB" id="A0A4Q7R9S4"/>
<protein>
    <submittedName>
        <fullName evidence="2">NYN domain-containing protein</fullName>
    </submittedName>
</protein>
<name>A0A4Q7R9S4_9BURK</name>
<dbReference type="Proteomes" id="UP000291078">
    <property type="component" value="Unassembled WGS sequence"/>
</dbReference>
<evidence type="ECO:0000313" key="3">
    <source>
        <dbReference type="Proteomes" id="UP000291078"/>
    </source>
</evidence>
<dbReference type="InterPro" id="IPR021139">
    <property type="entry name" value="NYN"/>
</dbReference>
<dbReference type="Gene3D" id="3.40.50.1010">
    <property type="entry name" value="5'-nuclease"/>
    <property type="match status" value="1"/>
</dbReference>
<dbReference type="Pfam" id="PF01936">
    <property type="entry name" value="NYN"/>
    <property type="match status" value="1"/>
</dbReference>
<dbReference type="CDD" id="cd18722">
    <property type="entry name" value="PIN_NicB-like"/>
    <property type="match status" value="1"/>
</dbReference>